<feature type="transmembrane region" description="Helical" evidence="1">
    <location>
        <begin position="31"/>
        <end position="64"/>
    </location>
</feature>
<dbReference type="AlphaFoldDB" id="A0A242BGC9"/>
<dbReference type="SUPFAM" id="SSF55874">
    <property type="entry name" value="ATPase domain of HSP90 chaperone/DNA topoisomerase II/histidine kinase"/>
    <property type="match status" value="1"/>
</dbReference>
<dbReference type="Pfam" id="PF14501">
    <property type="entry name" value="HATPase_c_5"/>
    <property type="match status" value="1"/>
</dbReference>
<feature type="transmembrane region" description="Helical" evidence="1">
    <location>
        <begin position="6"/>
        <end position="24"/>
    </location>
</feature>
<dbReference type="EMBL" id="NGKW01000002">
    <property type="protein sequence ID" value="OTN94554.1"/>
    <property type="molecule type" value="Genomic_DNA"/>
</dbReference>
<dbReference type="RefSeq" id="WP_086323093.1">
    <property type="nucleotide sequence ID" value="NZ_NGKW01000002.1"/>
</dbReference>
<gene>
    <name evidence="3" type="ORF">A5810_000797</name>
</gene>
<proteinExistence type="predicted"/>
<feature type="transmembrane region" description="Helical" evidence="1">
    <location>
        <begin position="70"/>
        <end position="92"/>
    </location>
</feature>
<keyword evidence="1" id="KW-0812">Transmembrane</keyword>
<feature type="domain" description="Sensor histidine kinase NatK-like C-terminal" evidence="2">
    <location>
        <begin position="307"/>
        <end position="410"/>
    </location>
</feature>
<organism evidence="3 4">
    <name type="scientific">Enterococcus faecium</name>
    <name type="common">Streptococcus faecium</name>
    <dbReference type="NCBI Taxonomy" id="1352"/>
    <lineage>
        <taxon>Bacteria</taxon>
        <taxon>Bacillati</taxon>
        <taxon>Bacillota</taxon>
        <taxon>Bacilli</taxon>
        <taxon>Lactobacillales</taxon>
        <taxon>Enterococcaceae</taxon>
        <taxon>Enterococcus</taxon>
    </lineage>
</organism>
<comment type="caution">
    <text evidence="3">The sequence shown here is derived from an EMBL/GenBank/DDBJ whole genome shotgun (WGS) entry which is preliminary data.</text>
</comment>
<dbReference type="PANTHER" id="PTHR40448:SF1">
    <property type="entry name" value="TWO-COMPONENT SENSOR HISTIDINE KINASE"/>
    <property type="match status" value="1"/>
</dbReference>
<feature type="transmembrane region" description="Helical" evidence="1">
    <location>
        <begin position="169"/>
        <end position="193"/>
    </location>
</feature>
<accession>A0A242BGC9</accession>
<feature type="transmembrane region" description="Helical" evidence="1">
    <location>
        <begin position="104"/>
        <end position="121"/>
    </location>
</feature>
<dbReference type="Proteomes" id="UP000194885">
    <property type="component" value="Unassembled WGS sequence"/>
</dbReference>
<sequence>MESIMFVLIAYLNLFIWMSLLFKGASKWRFLLFYLGLMIANMFFVPYTFVFFAIAYAAMCWFLYLLVENIFLSFLLQNFLLNVVGISFFLAIDIPRYLGFYTSYLNLSVELVLAASLFLLIRKADQKYDIFDYFSGYTKKLKGLTILSVVIYVLIYIFHLGISFYSLDYILTSIITLLYSIFYTAFFIVFIIYKKKFQVIELYLKDNQETKEYYEKLDDFRHDYLNYISALEYSLVNDSQENSIKLLTHLKDYSLEAIDDARHNPLKRISDPAVRGLFYHFMERANQSGISYDIQVLNIINNIKADYIDVLRLLSIALNNAIEHCDETRKEEPISITINQTKERFYFKIENPADMSSTSLAKLMKRGSSTKKNGGLGLYNFSKITDKYLNANYGIKYLKRTKMFVLELAIYEKSISKTV</sequence>
<dbReference type="GO" id="GO:0042802">
    <property type="term" value="F:identical protein binding"/>
    <property type="evidence" value="ECO:0007669"/>
    <property type="project" value="TreeGrafter"/>
</dbReference>
<dbReference type="PANTHER" id="PTHR40448">
    <property type="entry name" value="TWO-COMPONENT SENSOR HISTIDINE KINASE"/>
    <property type="match status" value="1"/>
</dbReference>
<evidence type="ECO:0000313" key="4">
    <source>
        <dbReference type="Proteomes" id="UP000194885"/>
    </source>
</evidence>
<keyword evidence="1" id="KW-1133">Transmembrane helix</keyword>
<name>A0A242BGC9_ENTFC</name>
<protein>
    <recommendedName>
        <fullName evidence="2">Sensor histidine kinase NatK-like C-terminal domain-containing protein</fullName>
    </recommendedName>
</protein>
<dbReference type="InterPro" id="IPR032834">
    <property type="entry name" value="NatK-like_C"/>
</dbReference>
<evidence type="ECO:0000313" key="3">
    <source>
        <dbReference type="EMBL" id="OTN94554.1"/>
    </source>
</evidence>
<evidence type="ECO:0000259" key="2">
    <source>
        <dbReference type="Pfam" id="PF14501"/>
    </source>
</evidence>
<reference evidence="3 4" key="1">
    <citation type="submission" date="2017-05" db="EMBL/GenBank/DDBJ databases">
        <title>The Genome Sequence of Enterococcus faecium 7H8_DIV0219.</title>
        <authorList>
            <consortium name="The Broad Institute Genomics Platform"/>
            <consortium name="The Broad Institute Genomic Center for Infectious Diseases"/>
            <person name="Earl A."/>
            <person name="Manson A."/>
            <person name="Schwartman J."/>
            <person name="Gilmore M."/>
            <person name="Abouelleil A."/>
            <person name="Cao P."/>
            <person name="Chapman S."/>
            <person name="Cusick C."/>
            <person name="Shea T."/>
            <person name="Young S."/>
            <person name="Neafsey D."/>
            <person name="Nusbaum C."/>
            <person name="Birren B."/>
        </authorList>
    </citation>
    <scope>NUCLEOTIDE SEQUENCE [LARGE SCALE GENOMIC DNA]</scope>
    <source>
        <strain evidence="3 4">7H8_DIV0219</strain>
    </source>
</reference>
<keyword evidence="1" id="KW-0472">Membrane</keyword>
<dbReference type="Gene3D" id="3.30.565.10">
    <property type="entry name" value="Histidine kinase-like ATPase, C-terminal domain"/>
    <property type="match status" value="1"/>
</dbReference>
<evidence type="ECO:0000256" key="1">
    <source>
        <dbReference type="SAM" id="Phobius"/>
    </source>
</evidence>
<dbReference type="InterPro" id="IPR036890">
    <property type="entry name" value="HATPase_C_sf"/>
</dbReference>
<feature type="transmembrane region" description="Helical" evidence="1">
    <location>
        <begin position="141"/>
        <end position="162"/>
    </location>
</feature>